<evidence type="ECO:0000256" key="14">
    <source>
        <dbReference type="RuleBase" id="RU000461"/>
    </source>
</evidence>
<protein>
    <recommendedName>
        <fullName evidence="10">aromatase</fullName>
        <ecNumber evidence="10">1.14.14.14</ecNumber>
    </recommendedName>
    <alternativeName>
        <fullName evidence="12">Cytochrome P-450AROM</fullName>
    </alternativeName>
    <alternativeName>
        <fullName evidence="11">Estrogen synthase</fullName>
    </alternativeName>
</protein>
<keyword evidence="18" id="KW-1185">Reference proteome</keyword>
<keyword evidence="8 14" id="KW-0503">Monooxygenase</keyword>
<evidence type="ECO:0000256" key="5">
    <source>
        <dbReference type="ARBA" id="ARBA00022723"/>
    </source>
</evidence>
<evidence type="ECO:0000313" key="18">
    <source>
        <dbReference type="Proteomes" id="UP001295444"/>
    </source>
</evidence>
<evidence type="ECO:0000256" key="9">
    <source>
        <dbReference type="ARBA" id="ARBA00023136"/>
    </source>
</evidence>
<evidence type="ECO:0000256" key="1">
    <source>
        <dbReference type="ARBA" id="ARBA00001971"/>
    </source>
</evidence>
<dbReference type="Pfam" id="PF00067">
    <property type="entry name" value="p450"/>
    <property type="match status" value="1"/>
</dbReference>
<evidence type="ECO:0000256" key="6">
    <source>
        <dbReference type="ARBA" id="ARBA00023002"/>
    </source>
</evidence>
<evidence type="ECO:0000256" key="2">
    <source>
        <dbReference type="ARBA" id="ARBA00004370"/>
    </source>
</evidence>
<dbReference type="PROSITE" id="PS00086">
    <property type="entry name" value="CYTOCHROME_P450"/>
    <property type="match status" value="1"/>
</dbReference>
<keyword evidence="6 14" id="KW-0560">Oxidoreductase</keyword>
<evidence type="ECO:0000256" key="15">
    <source>
        <dbReference type="SAM" id="Coils"/>
    </source>
</evidence>
<dbReference type="EC" id="1.14.14.14" evidence="10"/>
<dbReference type="InterPro" id="IPR050196">
    <property type="entry name" value="Cytochrome_P450_Monoox"/>
</dbReference>
<keyword evidence="7 13" id="KW-0408">Iron</keyword>
<evidence type="ECO:0000256" key="7">
    <source>
        <dbReference type="ARBA" id="ARBA00023004"/>
    </source>
</evidence>
<dbReference type="PRINTS" id="PR00385">
    <property type="entry name" value="P450"/>
</dbReference>
<dbReference type="GO" id="GO:0070330">
    <property type="term" value="F:aromatase activity"/>
    <property type="evidence" value="ECO:0007669"/>
    <property type="project" value="UniProtKB-EC"/>
</dbReference>
<dbReference type="GO" id="GO:0005783">
    <property type="term" value="C:endoplasmic reticulum"/>
    <property type="evidence" value="ECO:0007669"/>
    <property type="project" value="TreeGrafter"/>
</dbReference>
<feature type="transmembrane region" description="Helical" evidence="16">
    <location>
        <begin position="20"/>
        <end position="39"/>
    </location>
</feature>
<dbReference type="CDD" id="cd20616">
    <property type="entry name" value="CYP19A1"/>
    <property type="match status" value="1"/>
</dbReference>
<dbReference type="GO" id="GO:0005506">
    <property type="term" value="F:iron ion binding"/>
    <property type="evidence" value="ECO:0007669"/>
    <property type="project" value="InterPro"/>
</dbReference>
<dbReference type="Proteomes" id="UP001295444">
    <property type="component" value="Chromosome 03"/>
</dbReference>
<dbReference type="PANTHER" id="PTHR24291:SF43">
    <property type="entry name" value="AROMATASE"/>
    <property type="match status" value="1"/>
</dbReference>
<evidence type="ECO:0000256" key="3">
    <source>
        <dbReference type="ARBA" id="ARBA00010617"/>
    </source>
</evidence>
<evidence type="ECO:0000256" key="12">
    <source>
        <dbReference type="ARBA" id="ARBA00043174"/>
    </source>
</evidence>
<evidence type="ECO:0000256" key="13">
    <source>
        <dbReference type="PIRSR" id="PIRSR602401-1"/>
    </source>
</evidence>
<dbReference type="InterPro" id="IPR017972">
    <property type="entry name" value="Cyt_P450_CS"/>
</dbReference>
<dbReference type="AlphaFoldDB" id="A0AAD1RLL9"/>
<reference evidence="17" key="1">
    <citation type="submission" date="2022-03" db="EMBL/GenBank/DDBJ databases">
        <authorList>
            <person name="Alioto T."/>
            <person name="Alioto T."/>
            <person name="Gomez Garrido J."/>
        </authorList>
    </citation>
    <scope>NUCLEOTIDE SEQUENCE</scope>
</reference>
<comment type="cofactor">
    <cofactor evidence="1 13">
        <name>heme</name>
        <dbReference type="ChEBI" id="CHEBI:30413"/>
    </cofactor>
</comment>
<dbReference type="EMBL" id="OW240914">
    <property type="protein sequence ID" value="CAH2273963.1"/>
    <property type="molecule type" value="Genomic_DNA"/>
</dbReference>
<dbReference type="GO" id="GO:0008585">
    <property type="term" value="P:female gonad development"/>
    <property type="evidence" value="ECO:0007669"/>
    <property type="project" value="TreeGrafter"/>
</dbReference>
<dbReference type="SUPFAM" id="SSF48264">
    <property type="entry name" value="Cytochrome P450"/>
    <property type="match status" value="1"/>
</dbReference>
<dbReference type="GO" id="GO:0020037">
    <property type="term" value="F:heme binding"/>
    <property type="evidence" value="ECO:0007669"/>
    <property type="project" value="InterPro"/>
</dbReference>
<accession>A0AAD1RLL9</accession>
<feature type="coiled-coil region" evidence="15">
    <location>
        <begin position="241"/>
        <end position="282"/>
    </location>
</feature>
<keyword evidence="16" id="KW-1133">Transmembrane helix</keyword>
<dbReference type="InterPro" id="IPR036396">
    <property type="entry name" value="Cyt_P450_sf"/>
</dbReference>
<organism evidence="17 18">
    <name type="scientific">Pelobates cultripes</name>
    <name type="common">Western spadefoot toad</name>
    <dbReference type="NCBI Taxonomy" id="61616"/>
    <lineage>
        <taxon>Eukaryota</taxon>
        <taxon>Metazoa</taxon>
        <taxon>Chordata</taxon>
        <taxon>Craniata</taxon>
        <taxon>Vertebrata</taxon>
        <taxon>Euteleostomi</taxon>
        <taxon>Amphibia</taxon>
        <taxon>Batrachia</taxon>
        <taxon>Anura</taxon>
        <taxon>Pelobatoidea</taxon>
        <taxon>Pelobatidae</taxon>
        <taxon>Pelobates</taxon>
    </lineage>
</organism>
<comment type="similarity">
    <text evidence="3 14">Belongs to the cytochrome P450 family.</text>
</comment>
<keyword evidence="15" id="KW-0175">Coiled coil</keyword>
<dbReference type="PRINTS" id="PR00463">
    <property type="entry name" value="EP450I"/>
</dbReference>
<sequence length="512" mass="58809">MILEAWNSMQSNITEAIPSLTPTTAASFLIFIFLLVVLWSQEETLTIPGPSYCMGLGPVISYCRFLWTGIGKATNYYNSMYGEFVRVWINGEETLIISKSSAMCHVMKHSHYVSRFGSKLGLKCIGMDENGIIFNSNPSLWKIIRPYFTKALSGPGLIQTTEHCISSTNRYLEKLGDVTNELGNINVLKLIRLIMLDTSNKLFLRVPLDENEIVLKIQKYFDAWQALLLKPDIFFKISWLYRKYEKSANDLKDALEILIARKRQELSTLEKLEKDMDFASELIFAQSHGELTAENVNQCILEMLIAAPDTISVSLYFMLVLIAQHPKIEEVIRKEIHSVTGDREVQSSDMQNLKVLENFIYESMRYQPVVDLVMRKALEDDVIDGYYVKKGTNIILNLGRMHRVEYFPKPNEFSLENFQKTVPYRYFQPFGFGPRACAGKYIAMVMMKAILVTLLKRYRVQTLNGRCLENIQNTNDLSMHPDEKQDSLEMIFIPQNTTNFKHQQATSSSGKF</sequence>
<gene>
    <name evidence="17" type="ORF">PECUL_23A019212</name>
</gene>
<evidence type="ECO:0000256" key="4">
    <source>
        <dbReference type="ARBA" id="ARBA00022617"/>
    </source>
</evidence>
<evidence type="ECO:0000256" key="11">
    <source>
        <dbReference type="ARBA" id="ARBA00042499"/>
    </source>
</evidence>
<name>A0AAD1RLL9_PELCU</name>
<dbReference type="GO" id="GO:0016020">
    <property type="term" value="C:membrane"/>
    <property type="evidence" value="ECO:0007669"/>
    <property type="project" value="UniProtKB-SubCell"/>
</dbReference>
<dbReference type="GO" id="GO:0032355">
    <property type="term" value="P:response to estradiol"/>
    <property type="evidence" value="ECO:0007669"/>
    <property type="project" value="TreeGrafter"/>
</dbReference>
<proteinExistence type="inferred from homology"/>
<keyword evidence="9 16" id="KW-0472">Membrane</keyword>
<comment type="subcellular location">
    <subcellularLocation>
        <location evidence="2">Membrane</location>
    </subcellularLocation>
</comment>
<dbReference type="InterPro" id="IPR001128">
    <property type="entry name" value="Cyt_P450"/>
</dbReference>
<evidence type="ECO:0000256" key="10">
    <source>
        <dbReference type="ARBA" id="ARBA00038885"/>
    </source>
</evidence>
<evidence type="ECO:0000256" key="8">
    <source>
        <dbReference type="ARBA" id="ARBA00023033"/>
    </source>
</evidence>
<keyword evidence="16" id="KW-0812">Transmembrane</keyword>
<evidence type="ECO:0000256" key="16">
    <source>
        <dbReference type="SAM" id="Phobius"/>
    </source>
</evidence>
<dbReference type="InterPro" id="IPR002401">
    <property type="entry name" value="Cyt_P450_E_grp-I"/>
</dbReference>
<dbReference type="FunFam" id="1.10.630.10:FF:000032">
    <property type="entry name" value="Cytochrome P450 aromatase"/>
    <property type="match status" value="1"/>
</dbReference>
<feature type="binding site" description="axial binding residue" evidence="13">
    <location>
        <position position="437"/>
    </location>
    <ligand>
        <name>heme</name>
        <dbReference type="ChEBI" id="CHEBI:30413"/>
    </ligand>
    <ligandPart>
        <name>Fe</name>
        <dbReference type="ChEBI" id="CHEBI:18248"/>
    </ligandPart>
</feature>
<dbReference type="PANTHER" id="PTHR24291">
    <property type="entry name" value="CYTOCHROME P450 FAMILY 4"/>
    <property type="match status" value="1"/>
</dbReference>
<dbReference type="Gene3D" id="1.10.630.10">
    <property type="entry name" value="Cytochrome P450"/>
    <property type="match status" value="1"/>
</dbReference>
<keyword evidence="4 13" id="KW-0349">Heme</keyword>
<keyword evidence="5 13" id="KW-0479">Metal-binding</keyword>
<evidence type="ECO:0000313" key="17">
    <source>
        <dbReference type="EMBL" id="CAH2273963.1"/>
    </source>
</evidence>